<dbReference type="Proteomes" id="UP000069001">
    <property type="component" value="Unassembled WGS sequence"/>
</dbReference>
<evidence type="ECO:0000313" key="3">
    <source>
        <dbReference type="Proteomes" id="UP000069001"/>
    </source>
</evidence>
<dbReference type="RefSeq" id="WP_059667829.1">
    <property type="nucleotide sequence ID" value="NZ_LOYH01000037.1"/>
</dbReference>
<name>A0A104DN86_BURCE</name>
<feature type="compositionally biased region" description="Basic and acidic residues" evidence="1">
    <location>
        <begin position="69"/>
        <end position="85"/>
    </location>
</feature>
<reference evidence="2 3" key="1">
    <citation type="submission" date="2015-11" db="EMBL/GenBank/DDBJ databases">
        <title>Expanding the genomic diversity of Burkholderia species for the development of highly accurate diagnostics.</title>
        <authorList>
            <person name="Sahl J."/>
            <person name="Keim P."/>
            <person name="Wagner D."/>
        </authorList>
    </citation>
    <scope>NUCLEOTIDE SEQUENCE [LARGE SCALE GENOMIC DNA]</scope>
    <source>
        <strain evidence="2 3">MSMB1302</strain>
    </source>
</reference>
<protein>
    <submittedName>
        <fullName evidence="2">Uncharacterized protein</fullName>
    </submittedName>
</protein>
<dbReference type="EMBL" id="LOYH01000037">
    <property type="protein sequence ID" value="KVK84570.1"/>
    <property type="molecule type" value="Genomic_DNA"/>
</dbReference>
<feature type="region of interest" description="Disordered" evidence="1">
    <location>
        <begin position="1"/>
        <end position="85"/>
    </location>
</feature>
<evidence type="ECO:0000256" key="1">
    <source>
        <dbReference type="SAM" id="MobiDB-lite"/>
    </source>
</evidence>
<sequence>MKDSTRPGRDAPAHQRHPDPSPPLKHQDRARTRHSERHIDRQLEDTFPASDPPATGGVTRIEPDTPPGTHDEGPWRNPRERDDGA</sequence>
<accession>A0A104DN86</accession>
<gene>
    <name evidence="2" type="ORF">WS90_11315</name>
</gene>
<organism evidence="2 3">
    <name type="scientific">Burkholderia cepacia</name>
    <name type="common">Pseudomonas cepacia</name>
    <dbReference type="NCBI Taxonomy" id="292"/>
    <lineage>
        <taxon>Bacteria</taxon>
        <taxon>Pseudomonadati</taxon>
        <taxon>Pseudomonadota</taxon>
        <taxon>Betaproteobacteria</taxon>
        <taxon>Burkholderiales</taxon>
        <taxon>Burkholderiaceae</taxon>
        <taxon>Burkholderia</taxon>
        <taxon>Burkholderia cepacia complex</taxon>
    </lineage>
</organism>
<dbReference type="AlphaFoldDB" id="A0A104DN86"/>
<evidence type="ECO:0000313" key="2">
    <source>
        <dbReference type="EMBL" id="KVK84570.1"/>
    </source>
</evidence>
<proteinExistence type="predicted"/>
<feature type="compositionally biased region" description="Basic and acidic residues" evidence="1">
    <location>
        <begin position="1"/>
        <end position="30"/>
    </location>
</feature>
<comment type="caution">
    <text evidence="2">The sequence shown here is derived from an EMBL/GenBank/DDBJ whole genome shotgun (WGS) entry which is preliminary data.</text>
</comment>